<keyword evidence="1" id="KW-1133">Transmembrane helix</keyword>
<name>A0ABV4ZEM7_9PSED</name>
<keyword evidence="3" id="KW-1185">Reference proteome</keyword>
<dbReference type="RefSeq" id="WP_304485387.1">
    <property type="nucleotide sequence ID" value="NZ_JAUQOQ010000030.1"/>
</dbReference>
<protein>
    <submittedName>
        <fullName evidence="2">Uncharacterized protein</fullName>
    </submittedName>
</protein>
<feature type="transmembrane region" description="Helical" evidence="1">
    <location>
        <begin position="80"/>
        <end position="99"/>
    </location>
</feature>
<evidence type="ECO:0000313" key="3">
    <source>
        <dbReference type="Proteomes" id="UP001577047"/>
    </source>
</evidence>
<dbReference type="Proteomes" id="UP001577047">
    <property type="component" value="Unassembled WGS sequence"/>
</dbReference>
<proteinExistence type="predicted"/>
<organism evidence="2 3">
    <name type="scientific">Pseudomonas boreofloridensis</name>
    <dbReference type="NCBI Taxonomy" id="3064348"/>
    <lineage>
        <taxon>Bacteria</taxon>
        <taxon>Pseudomonadati</taxon>
        <taxon>Pseudomonadota</taxon>
        <taxon>Gammaproteobacteria</taxon>
        <taxon>Pseudomonadales</taxon>
        <taxon>Pseudomonadaceae</taxon>
        <taxon>Pseudomonas</taxon>
    </lineage>
</organism>
<keyword evidence="1" id="KW-0472">Membrane</keyword>
<accession>A0ABV4ZEM7</accession>
<evidence type="ECO:0000313" key="2">
    <source>
        <dbReference type="EMBL" id="MFB3803079.1"/>
    </source>
</evidence>
<sequence>MSTPDQPNSLNALSDSLGAEYDQSRAAQREQVIAELKQVIDQVPEQIEFTNTPRFKVWGPILLLVSLAIAFGGMKTGSAGLTWLGVIMAVLFGVMSWQHRTAGTQVFMRLNRRQLWVDSLSAPVEMADVEDISVKDEGQVMQQKLDLSSEAVLPTHRAAKFQLFGNQAMALKKPRPHIRIMSAGIMTAGRRVHVDEMSAILAAYRDAARAQRQLDLLLRQG</sequence>
<evidence type="ECO:0000256" key="1">
    <source>
        <dbReference type="SAM" id="Phobius"/>
    </source>
</evidence>
<dbReference type="EMBL" id="JBHFXX010000034">
    <property type="protein sequence ID" value="MFB3803079.1"/>
    <property type="molecule type" value="Genomic_DNA"/>
</dbReference>
<feature type="transmembrane region" description="Helical" evidence="1">
    <location>
        <begin position="57"/>
        <end position="74"/>
    </location>
</feature>
<gene>
    <name evidence="2" type="ORF">ACE1YR_22065</name>
</gene>
<comment type="caution">
    <text evidence="2">The sequence shown here is derived from an EMBL/GenBank/DDBJ whole genome shotgun (WGS) entry which is preliminary data.</text>
</comment>
<keyword evidence="1" id="KW-0812">Transmembrane</keyword>
<reference evidence="2 3" key="1">
    <citation type="submission" date="2024-09" db="EMBL/GenBank/DDBJ databases">
        <authorList>
            <person name="Fullem K."/>
        </authorList>
    </citation>
    <scope>NUCLEOTIDE SEQUENCE [LARGE SCALE GENOMIC DNA]</scope>
    <source>
        <strain evidence="3">K1(2024)</strain>
    </source>
</reference>